<evidence type="ECO:0000256" key="9">
    <source>
        <dbReference type="ARBA" id="ARBA00023136"/>
    </source>
</evidence>
<dbReference type="EMBL" id="WNDP01000147">
    <property type="protein sequence ID" value="KAF1019267.1"/>
    <property type="molecule type" value="Genomic_DNA"/>
</dbReference>
<keyword evidence="9" id="KW-0472">Membrane</keyword>
<dbReference type="GO" id="GO:0015031">
    <property type="term" value="P:protein transport"/>
    <property type="evidence" value="ECO:0007669"/>
    <property type="project" value="UniProtKB-KW"/>
</dbReference>
<keyword evidence="10" id="KW-0998">Cell outer membrane</keyword>
<evidence type="ECO:0000256" key="1">
    <source>
        <dbReference type="ARBA" id="ARBA00004241"/>
    </source>
</evidence>
<evidence type="ECO:0000256" key="7">
    <source>
        <dbReference type="ARBA" id="ARBA00022729"/>
    </source>
</evidence>
<keyword evidence="7" id="KW-0732">Signal</keyword>
<organism evidence="13 14">
    <name type="scientific">Acinetobacter bereziniae</name>
    <name type="common">Acinetobacter genomosp. 10</name>
    <dbReference type="NCBI Taxonomy" id="106648"/>
    <lineage>
        <taxon>Bacteria</taxon>
        <taxon>Pseudomonadati</taxon>
        <taxon>Pseudomonadota</taxon>
        <taxon>Gammaproteobacteria</taxon>
        <taxon>Moraxellales</taxon>
        <taxon>Moraxellaceae</taxon>
        <taxon>Acinetobacter</taxon>
    </lineage>
</organism>
<comment type="similarity">
    <text evidence="3">Belongs to the autotransporter-2 (AT-2) (TC 1.B.40) family.</text>
</comment>
<dbReference type="GO" id="GO:0009279">
    <property type="term" value="C:cell outer membrane"/>
    <property type="evidence" value="ECO:0007669"/>
    <property type="project" value="UniProtKB-SubCell"/>
</dbReference>
<evidence type="ECO:0000313" key="13">
    <source>
        <dbReference type="EMBL" id="KAF1019267.1"/>
    </source>
</evidence>
<evidence type="ECO:0000256" key="3">
    <source>
        <dbReference type="ARBA" id="ARBA00005848"/>
    </source>
</evidence>
<evidence type="ECO:0000256" key="5">
    <source>
        <dbReference type="ARBA" id="ARBA00022452"/>
    </source>
</evidence>
<evidence type="ECO:0000313" key="14">
    <source>
        <dbReference type="Proteomes" id="UP000490535"/>
    </source>
</evidence>
<dbReference type="Proteomes" id="UP000490535">
    <property type="component" value="Unassembled WGS sequence"/>
</dbReference>
<name>A0A833US36_ACIBZ</name>
<dbReference type="InterPro" id="IPR005594">
    <property type="entry name" value="YadA_C"/>
</dbReference>
<dbReference type="Pfam" id="PF03895">
    <property type="entry name" value="YadA_anchor"/>
    <property type="match status" value="1"/>
</dbReference>
<protein>
    <submittedName>
        <fullName evidence="13">Adhesin Ata autotransporter</fullName>
    </submittedName>
</protein>
<evidence type="ECO:0000256" key="8">
    <source>
        <dbReference type="ARBA" id="ARBA00022927"/>
    </source>
</evidence>
<dbReference type="SUPFAM" id="SSF101967">
    <property type="entry name" value="Adhesin YadA, collagen-binding domain"/>
    <property type="match status" value="1"/>
</dbReference>
<dbReference type="Pfam" id="PF05662">
    <property type="entry name" value="YadA_stalk"/>
    <property type="match status" value="2"/>
</dbReference>
<comment type="caution">
    <text evidence="13">The sequence shown here is derived from an EMBL/GenBank/DDBJ whole genome shotgun (WGS) entry which is preliminary data.</text>
</comment>
<accession>A0A833US36</accession>
<feature type="domain" description="Trimeric autotransporter adhesin YadA-like C-terminal membrane anchor" evidence="11">
    <location>
        <begin position="196"/>
        <end position="251"/>
    </location>
</feature>
<dbReference type="AlphaFoldDB" id="A0A833US36"/>
<proteinExistence type="inferred from homology"/>
<keyword evidence="5" id="KW-1134">Transmembrane beta strand</keyword>
<reference evidence="14" key="1">
    <citation type="journal article" date="2020" name="MBio">
        <title>Horizontal gene transfer to a defensive symbiont with a reduced genome amongst a multipartite beetle microbiome.</title>
        <authorList>
            <person name="Waterworth S.C."/>
            <person name="Florez L.V."/>
            <person name="Rees E.R."/>
            <person name="Hertweck C."/>
            <person name="Kaltenpoth M."/>
            <person name="Kwan J.C."/>
        </authorList>
    </citation>
    <scope>NUCLEOTIDE SEQUENCE [LARGE SCALE GENOMIC DNA]</scope>
</reference>
<gene>
    <name evidence="13" type="primary">ata_4</name>
    <name evidence="13" type="ORF">GAK29_03962</name>
</gene>
<evidence type="ECO:0000256" key="6">
    <source>
        <dbReference type="ARBA" id="ARBA00022692"/>
    </source>
</evidence>
<keyword evidence="8" id="KW-0653">Protein transport</keyword>
<keyword evidence="4" id="KW-0813">Transport</keyword>
<feature type="domain" description="Trimeric autotransporter adhesin YadA-like stalk" evidence="12">
    <location>
        <begin position="3"/>
        <end position="41"/>
    </location>
</feature>
<keyword evidence="6" id="KW-0812">Transmembrane</keyword>
<dbReference type="InterPro" id="IPR008635">
    <property type="entry name" value="Coiled_stalk_dom"/>
</dbReference>
<dbReference type="InterPro" id="IPR045584">
    <property type="entry name" value="Pilin-like"/>
</dbReference>
<dbReference type="InterPro" id="IPR011049">
    <property type="entry name" value="Serralysin-like_metalloprot_C"/>
</dbReference>
<evidence type="ECO:0000256" key="10">
    <source>
        <dbReference type="ARBA" id="ARBA00023237"/>
    </source>
</evidence>
<sequence>MKDGTVAQGSKDAVNGGQLWNVQQQVDQNTTDISNIKNDINNGTVGLVQQAGKDATVTVAKDTGGTSVSVAGTDGNRVVTGVKEGAVNATSKDAVNGSQLNTTNQAVVNYLGGGAGYDNITGSFTAPSYTVGDSKYNNVGGAIDALNQADQALNSKIDNVSNKLDNAFRITNNRIDDVEKKANAGIAAAMALESAPYIPGKYTYAAGAAYHGGENAVGVTLRKTADNGRWSITGGVAAASQGDPSVRIGISGVID</sequence>
<dbReference type="SUPFAM" id="SSF54523">
    <property type="entry name" value="Pili subunits"/>
    <property type="match status" value="1"/>
</dbReference>
<evidence type="ECO:0000259" key="11">
    <source>
        <dbReference type="Pfam" id="PF03895"/>
    </source>
</evidence>
<dbReference type="Gene3D" id="1.20.5.170">
    <property type="match status" value="2"/>
</dbReference>
<evidence type="ECO:0000259" key="12">
    <source>
        <dbReference type="Pfam" id="PF05662"/>
    </source>
</evidence>
<dbReference type="Gene3D" id="3.30.1300.30">
    <property type="entry name" value="GSPII I/J protein-like"/>
    <property type="match status" value="1"/>
</dbReference>
<evidence type="ECO:0000256" key="4">
    <source>
        <dbReference type="ARBA" id="ARBA00022448"/>
    </source>
</evidence>
<feature type="domain" description="Trimeric autotransporter adhesin YadA-like stalk" evidence="12">
    <location>
        <begin position="79"/>
        <end position="114"/>
    </location>
</feature>
<dbReference type="GO" id="GO:0009986">
    <property type="term" value="C:cell surface"/>
    <property type="evidence" value="ECO:0007669"/>
    <property type="project" value="UniProtKB-SubCell"/>
</dbReference>
<comment type="subcellular location">
    <subcellularLocation>
        <location evidence="2">Cell outer membrane</location>
    </subcellularLocation>
    <subcellularLocation>
        <location evidence="1">Cell surface</location>
    </subcellularLocation>
</comment>
<evidence type="ECO:0000256" key="2">
    <source>
        <dbReference type="ARBA" id="ARBA00004442"/>
    </source>
</evidence>